<sequence>MRRALRWSGWLLAGILGLPVVALVLALWAANSPPGWAWIERSLPGLTGGKVGIAKLEGRFPDALRIGHIEIRDAAGVWLALDDLALDWSPVRLLAGYADIQRLEAGRIALSRRPLPAPEPQPSPKTGFSLPVGIDLHSLRVGRLELAPPVAGVAAALGIEGSGRLSALDQGEATLAITRLDGAGRYALRGRIEPGGLHLQLEAKEPPLGLLAHLAHLPELGALSLDAGADGPYAALNIRFGLEAGPLRAGARGTIDLEHNTADLALTAAAPALRPRPEVSWQSVALDAKLHGPFIRPTAQARLDIAALEAAGTAIPEATLELQGDAGALRLQAVFKSVRIPGPHPDILRAAPLVLAADARLDAPERPVKFSARHPLLTLEGQARTGPDPDGTALLKLPDLSPWAALGGVDLRGSTELRFRAAQTGATLRIDAEDKLALTGGMAPLPALVGTDGKIGLSATLRGPEIAVSRLRFDGKALTLAADGVWSGQTLGLNWKLNLPDLAALAQNLAGRAALTGRIDGAKDDLALVADMGGELAAQGLPRGPVSANIRLQGLPRNPAGQMKAQGMLNGSPLQLALTAQRGADGVLRVAIDRADWKSAHAEGTLSLSQGAALPLGKIDLRMTRLEDLRPWLGQPLTGSLSAGLDATEREARLRLDARDTGLTGTAQVEHAALALTLDDPLKHPRVEGSMTLDGIEAGAVRGSARLTALGPLDALDLGLSSEMKALAGADAQVSSALRLDIPGQSVRVSSLETRWKRETLRLLQPARIGYGKGLSFEGLRLGLRGAVLEAEGRAAPTLDLEVALRDLPADLVGLFVPGLALDGALRAEAHLSGSPARPLGTLTLAAQGVHPREGAGRVLPPVNLATHIDLAGTSAEVDSRMQAGTLANLAVTGRAPLVPGGEFDLRASGDLDLKILDPLLMAEGHRVRGRTVLNAALSGTPTEPRAHGSLQWSGGEVQDFAQGMHISDITALLLAEGDSVRIAQFQGRAGPGTLNLAGRLGVLAEGFPIDLKLTARNAQPLASDRLTVNLNADLGLQGHAAGTLDANGTLRLQRVEIRVPETMPASIAVLDVRRPGQAPPPPPKPGPRIGLDLLISAPSRIFVRGRGLDAELGGTVRLRGDSNAPHPEGRFELRRGEFSLAGKTLTFDKGVIGFNGGNLADPTLDFAASSTNNSVTATLGVTGTARKPKITLSSVPELPPDEVLAQLLFGHATASLNPFEMVQIASAVVSLTGVTAGAGSPLETVRKGLGLDRLALGGSGGSPGLEAGRYVAPGVFVGAKQGFSGNSTQATVQIDIAKGLKVEGSAGTGSTTPGSTVGTNSVGLIYQIEY</sequence>
<feature type="domain" description="Translocation and assembly module TamB C-terminal" evidence="5">
    <location>
        <begin position="986"/>
        <end position="1331"/>
    </location>
</feature>
<evidence type="ECO:0000256" key="1">
    <source>
        <dbReference type="ARBA" id="ARBA00004167"/>
    </source>
</evidence>
<evidence type="ECO:0000256" key="2">
    <source>
        <dbReference type="ARBA" id="ARBA00022692"/>
    </source>
</evidence>
<organism evidence="6 7">
    <name type="scientific">Methylomagnum ishizawai</name>
    <dbReference type="NCBI Taxonomy" id="1760988"/>
    <lineage>
        <taxon>Bacteria</taxon>
        <taxon>Pseudomonadati</taxon>
        <taxon>Pseudomonadota</taxon>
        <taxon>Gammaproteobacteria</taxon>
        <taxon>Methylococcales</taxon>
        <taxon>Methylococcaceae</taxon>
        <taxon>Methylomagnum</taxon>
    </lineage>
</organism>
<accession>A0A1Y6CYT9</accession>
<dbReference type="InterPro" id="IPR007452">
    <property type="entry name" value="TamB_C"/>
</dbReference>
<protein>
    <submittedName>
        <fullName evidence="6">Autotransporter secretion inner membrane protein TamB</fullName>
    </submittedName>
</protein>
<dbReference type="Proteomes" id="UP000192923">
    <property type="component" value="Unassembled WGS sequence"/>
</dbReference>
<name>A0A1Y6CYT9_9GAMM</name>
<dbReference type="STRING" id="1760988.SAMN02949497_2876"/>
<gene>
    <name evidence="6" type="ORF">SAMN02949497_2876</name>
</gene>
<evidence type="ECO:0000256" key="4">
    <source>
        <dbReference type="ARBA" id="ARBA00023136"/>
    </source>
</evidence>
<comment type="subcellular location">
    <subcellularLocation>
        <location evidence="1">Membrane</location>
        <topology evidence="1">Single-pass membrane protein</topology>
    </subcellularLocation>
</comment>
<keyword evidence="4" id="KW-0472">Membrane</keyword>
<keyword evidence="2" id="KW-0812">Transmembrane</keyword>
<dbReference type="PANTHER" id="PTHR36985:SF1">
    <property type="entry name" value="TRANSLOCATION AND ASSEMBLY MODULE SUBUNIT TAMB"/>
    <property type="match status" value="1"/>
</dbReference>
<keyword evidence="7" id="KW-1185">Reference proteome</keyword>
<evidence type="ECO:0000259" key="5">
    <source>
        <dbReference type="Pfam" id="PF04357"/>
    </source>
</evidence>
<dbReference type="RefSeq" id="WP_176225240.1">
    <property type="nucleotide sequence ID" value="NZ_FXAM01000001.1"/>
</dbReference>
<evidence type="ECO:0000313" key="7">
    <source>
        <dbReference type="Proteomes" id="UP000192923"/>
    </source>
</evidence>
<proteinExistence type="predicted"/>
<evidence type="ECO:0000313" key="6">
    <source>
        <dbReference type="EMBL" id="SMF95511.1"/>
    </source>
</evidence>
<dbReference type="PANTHER" id="PTHR36985">
    <property type="entry name" value="TRANSLOCATION AND ASSEMBLY MODULE SUBUNIT TAMB"/>
    <property type="match status" value="1"/>
</dbReference>
<keyword evidence="3" id="KW-1133">Transmembrane helix</keyword>
<dbReference type="GO" id="GO:0009306">
    <property type="term" value="P:protein secretion"/>
    <property type="evidence" value="ECO:0007669"/>
    <property type="project" value="InterPro"/>
</dbReference>
<dbReference type="GO" id="GO:0005886">
    <property type="term" value="C:plasma membrane"/>
    <property type="evidence" value="ECO:0007669"/>
    <property type="project" value="InterPro"/>
</dbReference>
<dbReference type="EMBL" id="FXAM01000001">
    <property type="protein sequence ID" value="SMF95511.1"/>
    <property type="molecule type" value="Genomic_DNA"/>
</dbReference>
<dbReference type="Pfam" id="PF04357">
    <property type="entry name" value="TamB"/>
    <property type="match status" value="1"/>
</dbReference>
<evidence type="ECO:0000256" key="3">
    <source>
        <dbReference type="ARBA" id="ARBA00022989"/>
    </source>
</evidence>
<reference evidence="6 7" key="1">
    <citation type="submission" date="2016-12" db="EMBL/GenBank/DDBJ databases">
        <authorList>
            <person name="Song W.-J."/>
            <person name="Kurnit D.M."/>
        </authorList>
    </citation>
    <scope>NUCLEOTIDE SEQUENCE [LARGE SCALE GENOMIC DNA]</scope>
    <source>
        <strain evidence="6 7">175</strain>
    </source>
</reference>
<dbReference type="GO" id="GO:0097347">
    <property type="term" value="C:TAM protein secretion complex"/>
    <property type="evidence" value="ECO:0007669"/>
    <property type="project" value="TreeGrafter"/>
</dbReference>